<dbReference type="EMBL" id="FOGI01000004">
    <property type="protein sequence ID" value="SER55112.1"/>
    <property type="molecule type" value="Genomic_DNA"/>
</dbReference>
<evidence type="ECO:0000256" key="6">
    <source>
        <dbReference type="ARBA" id="ARBA00023098"/>
    </source>
</evidence>
<dbReference type="InterPro" id="IPR036291">
    <property type="entry name" value="NAD(P)-bd_dom_sf"/>
</dbReference>
<protein>
    <recommendedName>
        <fullName evidence="8">Enoyl-[acyl-carrier-protein] reductase [NADH]</fullName>
        <ecNumber evidence="8">1.3.1.9</ecNumber>
    </recommendedName>
</protein>
<feature type="binding site" evidence="10">
    <location>
        <begin position="64"/>
        <end position="65"/>
    </location>
    <ligand>
        <name>NAD(+)</name>
        <dbReference type="ChEBI" id="CHEBI:57540"/>
    </ligand>
</feature>
<keyword evidence="4" id="KW-0276">Fatty acid metabolism</keyword>
<keyword evidence="5 8" id="KW-0560">Oxidoreductase</keyword>
<dbReference type="GO" id="GO:0006633">
    <property type="term" value="P:fatty acid biosynthetic process"/>
    <property type="evidence" value="ECO:0007669"/>
    <property type="project" value="UniProtKB-KW"/>
</dbReference>
<dbReference type="InterPro" id="IPR002347">
    <property type="entry name" value="SDR_fam"/>
</dbReference>
<dbReference type="STRING" id="155974.SAMN04487818_10474"/>
<feature type="binding site" evidence="10">
    <location>
        <position position="164"/>
    </location>
    <ligand>
        <name>NAD(+)</name>
        <dbReference type="ChEBI" id="CHEBI:57540"/>
    </ligand>
</feature>
<dbReference type="RefSeq" id="WP_092776373.1">
    <property type="nucleotide sequence ID" value="NZ_FOGI01000004.1"/>
</dbReference>
<comment type="similarity">
    <text evidence="2 8">Belongs to the short-chain dehydrogenases/reductases (SDR) family. FabI subfamily.</text>
</comment>
<evidence type="ECO:0000256" key="5">
    <source>
        <dbReference type="ARBA" id="ARBA00023002"/>
    </source>
</evidence>
<dbReference type="SUPFAM" id="SSF51735">
    <property type="entry name" value="NAD(P)-binding Rossmann-fold domains"/>
    <property type="match status" value="1"/>
</dbReference>
<feature type="binding site" evidence="10">
    <location>
        <position position="14"/>
    </location>
    <ligand>
        <name>NAD(+)</name>
        <dbReference type="ChEBI" id="CHEBI:57540"/>
    </ligand>
</feature>
<evidence type="ECO:0000256" key="2">
    <source>
        <dbReference type="ARBA" id="ARBA00009233"/>
    </source>
</evidence>
<dbReference type="Pfam" id="PF13561">
    <property type="entry name" value="adh_short_C2"/>
    <property type="match status" value="1"/>
</dbReference>
<dbReference type="PIRSF" id="PIRSF000094">
    <property type="entry name" value="Enoyl-ACP_rdct"/>
    <property type="match status" value="1"/>
</dbReference>
<gene>
    <name evidence="11" type="ORF">SAMN04487818_10474</name>
</gene>
<accession>A0A1H9Q3Z1</accession>
<keyword evidence="6" id="KW-0443">Lipid metabolism</keyword>
<organism evidence="11 12">
    <name type="scientific">Actinokineospora terrae</name>
    <dbReference type="NCBI Taxonomy" id="155974"/>
    <lineage>
        <taxon>Bacteria</taxon>
        <taxon>Bacillati</taxon>
        <taxon>Actinomycetota</taxon>
        <taxon>Actinomycetes</taxon>
        <taxon>Pseudonocardiales</taxon>
        <taxon>Pseudonocardiaceae</taxon>
        <taxon>Actinokineospora</taxon>
    </lineage>
</organism>
<dbReference type="PANTHER" id="PTHR43159:SF2">
    <property type="entry name" value="ENOYL-[ACYL-CARRIER-PROTEIN] REDUCTASE [NADH], CHLOROPLASTIC"/>
    <property type="match status" value="1"/>
</dbReference>
<evidence type="ECO:0000256" key="7">
    <source>
        <dbReference type="ARBA" id="ARBA00023160"/>
    </source>
</evidence>
<evidence type="ECO:0000313" key="12">
    <source>
        <dbReference type="Proteomes" id="UP000199051"/>
    </source>
</evidence>
<dbReference type="UniPathway" id="UPA00915"/>
<feature type="binding site" evidence="9">
    <location>
        <position position="98"/>
    </location>
    <ligand>
        <name>substrate</name>
    </ligand>
</feature>
<evidence type="ECO:0000256" key="3">
    <source>
        <dbReference type="ARBA" id="ARBA00022516"/>
    </source>
</evidence>
<name>A0A1H9Q3Z1_9PSEU</name>
<evidence type="ECO:0000256" key="10">
    <source>
        <dbReference type="PIRSR" id="PIRSR000094-3"/>
    </source>
</evidence>
<comment type="catalytic activity">
    <reaction evidence="8">
        <text>a 2,3-saturated acyl-[ACP] + NAD(+) = a (2E)-enoyl-[ACP] + NADH + H(+)</text>
        <dbReference type="Rhea" id="RHEA:10240"/>
        <dbReference type="Rhea" id="RHEA-COMP:9925"/>
        <dbReference type="Rhea" id="RHEA-COMP:9926"/>
        <dbReference type="ChEBI" id="CHEBI:15378"/>
        <dbReference type="ChEBI" id="CHEBI:57540"/>
        <dbReference type="ChEBI" id="CHEBI:57945"/>
        <dbReference type="ChEBI" id="CHEBI:78784"/>
        <dbReference type="ChEBI" id="CHEBI:78785"/>
        <dbReference type="EC" id="1.3.1.9"/>
    </reaction>
</comment>
<evidence type="ECO:0000313" key="11">
    <source>
        <dbReference type="EMBL" id="SER55112.1"/>
    </source>
</evidence>
<evidence type="ECO:0000256" key="8">
    <source>
        <dbReference type="PIRNR" id="PIRNR000094"/>
    </source>
</evidence>
<evidence type="ECO:0000256" key="1">
    <source>
        <dbReference type="ARBA" id="ARBA00005189"/>
    </source>
</evidence>
<reference evidence="12" key="1">
    <citation type="submission" date="2016-10" db="EMBL/GenBank/DDBJ databases">
        <authorList>
            <person name="Varghese N."/>
            <person name="Submissions S."/>
        </authorList>
    </citation>
    <scope>NUCLEOTIDE SEQUENCE [LARGE SCALE GENOMIC DNA]</scope>
    <source>
        <strain evidence="12">DSM 44260</strain>
    </source>
</reference>
<dbReference type="Gene3D" id="3.40.50.720">
    <property type="entry name" value="NAD(P)-binding Rossmann-like Domain"/>
    <property type="match status" value="1"/>
</dbReference>
<evidence type="ECO:0000256" key="4">
    <source>
        <dbReference type="ARBA" id="ARBA00022832"/>
    </source>
</evidence>
<dbReference type="GO" id="GO:0004318">
    <property type="term" value="F:enoyl-[acyl-carrier-protein] reductase (NADH) activity"/>
    <property type="evidence" value="ECO:0007669"/>
    <property type="project" value="UniProtKB-EC"/>
</dbReference>
<dbReference type="Proteomes" id="UP000199051">
    <property type="component" value="Unassembled WGS sequence"/>
</dbReference>
<sequence>MPGLLDGKRLLITGVITDSSIAFEVARYAAEQGARVILTGFGRMSLVERLAKRLGPDVPVVELDVTDADQLATLADRVRAHDGFADGLDGVLHAIAYAPTTCLGGEFSQAPWDDVQTAVHVSTYSFNSLTAACLPLLGPGSSVVGLGFDGQVAWPTYNWMGVAKAGLEAVVRYLARELGPRGIRVNLVNSGPLRTKAAVSIPGFAQLKADWDSHAPLGWDPHDARPVATSVCALFSDLLPATTASVLMVDGGVHAMGLAMGS</sequence>
<dbReference type="EC" id="1.3.1.9" evidence="8"/>
<dbReference type="PANTHER" id="PTHR43159">
    <property type="entry name" value="ENOYL-[ACYL-CARRIER-PROTEIN] REDUCTASE"/>
    <property type="match status" value="1"/>
</dbReference>
<dbReference type="NCBIfam" id="NF005908">
    <property type="entry name" value="PRK07889.1"/>
    <property type="match status" value="1"/>
</dbReference>
<dbReference type="AlphaFoldDB" id="A0A1H9Q3Z1"/>
<proteinExistence type="inferred from homology"/>
<dbReference type="InterPro" id="IPR014358">
    <property type="entry name" value="Enoyl-ACP_Rdtase_NADH"/>
</dbReference>
<comment type="pathway">
    <text evidence="1">Lipid metabolism.</text>
</comment>
<keyword evidence="12" id="KW-1185">Reference proteome</keyword>
<keyword evidence="3 8" id="KW-0444">Lipid biosynthesis</keyword>
<keyword evidence="7 8" id="KW-0275">Fatty acid biosynthesis</keyword>
<keyword evidence="8 10" id="KW-0520">NAD</keyword>
<evidence type="ECO:0000256" key="9">
    <source>
        <dbReference type="PIRSR" id="PIRSR000094-2"/>
    </source>
</evidence>
<feature type="binding site" evidence="10">
    <location>
        <begin position="20"/>
        <end position="21"/>
    </location>
    <ligand>
        <name>NAD(+)</name>
        <dbReference type="ChEBI" id="CHEBI:57540"/>
    </ligand>
</feature>
<feature type="binding site" evidence="10">
    <location>
        <position position="95"/>
    </location>
    <ligand>
        <name>NAD(+)</name>
        <dbReference type="ChEBI" id="CHEBI:57540"/>
    </ligand>
</feature>